<keyword evidence="2" id="KW-1185">Reference proteome</keyword>
<reference evidence="1" key="1">
    <citation type="submission" date="2019-10" db="EMBL/GenBank/DDBJ databases">
        <authorList>
            <consortium name="DOE Joint Genome Institute"/>
            <person name="Kuo A."/>
            <person name="Miyauchi S."/>
            <person name="Kiss E."/>
            <person name="Drula E."/>
            <person name="Kohler A."/>
            <person name="Sanchez-Garcia M."/>
            <person name="Andreopoulos B."/>
            <person name="Barry K.W."/>
            <person name="Bonito G."/>
            <person name="Buee M."/>
            <person name="Carver A."/>
            <person name="Chen C."/>
            <person name="Cichocki N."/>
            <person name="Clum A."/>
            <person name="Culley D."/>
            <person name="Crous P.W."/>
            <person name="Fauchery L."/>
            <person name="Girlanda M."/>
            <person name="Hayes R."/>
            <person name="Keri Z."/>
            <person name="Labutti K."/>
            <person name="Lipzen A."/>
            <person name="Lombard V."/>
            <person name="Magnuson J."/>
            <person name="Maillard F."/>
            <person name="Morin E."/>
            <person name="Murat C."/>
            <person name="Nolan M."/>
            <person name="Ohm R."/>
            <person name="Pangilinan J."/>
            <person name="Pereira M."/>
            <person name="Perotto S."/>
            <person name="Peter M."/>
            <person name="Riley R."/>
            <person name="Sitrit Y."/>
            <person name="Stielow B."/>
            <person name="Szollosi G."/>
            <person name="Zifcakova L."/>
            <person name="Stursova M."/>
            <person name="Spatafora J.W."/>
            <person name="Tedersoo L."/>
            <person name="Vaario L.-M."/>
            <person name="Yamada A."/>
            <person name="Yan M."/>
            <person name="Wang P."/>
            <person name="Xu J."/>
            <person name="Bruns T."/>
            <person name="Baldrian P."/>
            <person name="Vilgalys R."/>
            <person name="Henrissat B."/>
            <person name="Grigoriev I.V."/>
            <person name="Hibbett D."/>
            <person name="Nagy L.G."/>
            <person name="Martin F.M."/>
        </authorList>
    </citation>
    <scope>NUCLEOTIDE SEQUENCE</scope>
    <source>
        <strain evidence="1">P2</strain>
    </source>
</reference>
<gene>
    <name evidence="1" type="ORF">BDM02DRAFT_3190520</name>
</gene>
<dbReference type="Proteomes" id="UP000886501">
    <property type="component" value="Unassembled WGS sequence"/>
</dbReference>
<proteinExistence type="predicted"/>
<organism evidence="1 2">
    <name type="scientific">Thelephora ganbajun</name>
    <name type="common">Ganba fungus</name>
    <dbReference type="NCBI Taxonomy" id="370292"/>
    <lineage>
        <taxon>Eukaryota</taxon>
        <taxon>Fungi</taxon>
        <taxon>Dikarya</taxon>
        <taxon>Basidiomycota</taxon>
        <taxon>Agaricomycotina</taxon>
        <taxon>Agaricomycetes</taxon>
        <taxon>Thelephorales</taxon>
        <taxon>Thelephoraceae</taxon>
        <taxon>Thelephora</taxon>
    </lineage>
</organism>
<name>A0ACB6Z5H0_THEGA</name>
<protein>
    <submittedName>
        <fullName evidence="1">Uncharacterized protein</fullName>
    </submittedName>
</protein>
<comment type="caution">
    <text evidence="1">The sequence shown here is derived from an EMBL/GenBank/DDBJ whole genome shotgun (WGS) entry which is preliminary data.</text>
</comment>
<dbReference type="EMBL" id="MU118133">
    <property type="protein sequence ID" value="KAF9644543.1"/>
    <property type="molecule type" value="Genomic_DNA"/>
</dbReference>
<evidence type="ECO:0000313" key="2">
    <source>
        <dbReference type="Proteomes" id="UP000886501"/>
    </source>
</evidence>
<accession>A0ACB6Z5H0</accession>
<reference evidence="1" key="2">
    <citation type="journal article" date="2020" name="Nat. Commun.">
        <title>Large-scale genome sequencing of mycorrhizal fungi provides insights into the early evolution of symbiotic traits.</title>
        <authorList>
            <person name="Miyauchi S."/>
            <person name="Kiss E."/>
            <person name="Kuo A."/>
            <person name="Drula E."/>
            <person name="Kohler A."/>
            <person name="Sanchez-Garcia M."/>
            <person name="Morin E."/>
            <person name="Andreopoulos B."/>
            <person name="Barry K.W."/>
            <person name="Bonito G."/>
            <person name="Buee M."/>
            <person name="Carver A."/>
            <person name="Chen C."/>
            <person name="Cichocki N."/>
            <person name="Clum A."/>
            <person name="Culley D."/>
            <person name="Crous P.W."/>
            <person name="Fauchery L."/>
            <person name="Girlanda M."/>
            <person name="Hayes R.D."/>
            <person name="Keri Z."/>
            <person name="LaButti K."/>
            <person name="Lipzen A."/>
            <person name="Lombard V."/>
            <person name="Magnuson J."/>
            <person name="Maillard F."/>
            <person name="Murat C."/>
            <person name="Nolan M."/>
            <person name="Ohm R.A."/>
            <person name="Pangilinan J."/>
            <person name="Pereira M.F."/>
            <person name="Perotto S."/>
            <person name="Peter M."/>
            <person name="Pfister S."/>
            <person name="Riley R."/>
            <person name="Sitrit Y."/>
            <person name="Stielow J.B."/>
            <person name="Szollosi G."/>
            <person name="Zifcakova L."/>
            <person name="Stursova M."/>
            <person name="Spatafora J.W."/>
            <person name="Tedersoo L."/>
            <person name="Vaario L.M."/>
            <person name="Yamada A."/>
            <person name="Yan M."/>
            <person name="Wang P."/>
            <person name="Xu J."/>
            <person name="Bruns T."/>
            <person name="Baldrian P."/>
            <person name="Vilgalys R."/>
            <person name="Dunand C."/>
            <person name="Henrissat B."/>
            <person name="Grigoriev I.V."/>
            <person name="Hibbett D."/>
            <person name="Nagy L.G."/>
            <person name="Martin F.M."/>
        </authorList>
    </citation>
    <scope>NUCLEOTIDE SEQUENCE</scope>
    <source>
        <strain evidence="1">P2</strain>
    </source>
</reference>
<evidence type="ECO:0000313" key="1">
    <source>
        <dbReference type="EMBL" id="KAF9644543.1"/>
    </source>
</evidence>
<sequence length="808" mass="90451">MSGSTPRRPSSSQASSSLPEGALRPRSELKHAMEDEIANQTFIFPSRQLARILSPKAPKPGVEAAGQLLLLHQYDCLVDQNPFNNALDDVVARLGTYTPQPPGAGETACYSDLTNFLTECVGVCHDALDKQDRFPSRRERWYSDLEFSVGKTMVDGVDGAAALKPDITGGKVISALREQRLYWNPPPGKHTHRITLPVEVKRQWRSMVSQAATYARCLFSSSPMRRFALILAFNQESNMFRFLAFHRGGLTASDEYNITERDGLKEIARLFLTLALWTTAEEAGLITCCNDTTYLLPGNQEGTGYVSATVKGAIFRSLCVRGRMTSISRLSLPTITSPVVPESLEKVSKPLVELGGPLRRSARIRDQQPIPSGSIQSEPIQHTGGIRGRSSRSPTHAIISREKGQPAAEEQLPELARSGSIATTRGIARKIVALSTVSEQTDDGQAQTDPDVQVKYIHPKEIIRSEDDPILSKLTGTVIVKTSWPGLDRRSNEADMYRDSAGRFGTIPHESDIQQHFWKIFARVPPKKPETRTLRFTVFGVKGKSLVEARNPRQLSRALAHFLLGWLSTYLSGHLHRDISIGNILMTDEPVKRKKFEEAAEEIAELCKQVEEIVAQLDISDQCIAFVTDGDLAISWKDYWTKERRAAKSGTPEFMSRALLGAIEDHLHSPVDDLESCFWVSVWSVLFNKDNAGDQSVEESVIKDNLIKNHKTDAIEGFSMLQRRRKHSNITQRFRPVLLEWWKKVRDQHMVWNDEVLEGAQENADGEYYLPHFHRFALQGVLDVSQVLAEHWDGEVDWESWAAPVPSA</sequence>